<dbReference type="Pfam" id="PF05699">
    <property type="entry name" value="Dimer_Tnp_hAT"/>
    <property type="match status" value="1"/>
</dbReference>
<dbReference type="PANTHER" id="PTHR37162:SF1">
    <property type="entry name" value="BED-TYPE DOMAIN-CONTAINING PROTEIN"/>
    <property type="match status" value="1"/>
</dbReference>
<dbReference type="GO" id="GO:0046983">
    <property type="term" value="F:protein dimerization activity"/>
    <property type="evidence" value="ECO:0007669"/>
    <property type="project" value="InterPro"/>
</dbReference>
<dbReference type="InterPro" id="IPR025398">
    <property type="entry name" value="DUF4371"/>
</dbReference>
<evidence type="ECO:0000313" key="4">
    <source>
        <dbReference type="Proteomes" id="UP000826195"/>
    </source>
</evidence>
<evidence type="ECO:0000259" key="1">
    <source>
        <dbReference type="Pfam" id="PF05699"/>
    </source>
</evidence>
<comment type="caution">
    <text evidence="3">The sequence shown here is derived from an EMBL/GenBank/DDBJ whole genome shotgun (WGS) entry which is preliminary data.</text>
</comment>
<keyword evidence="4" id="KW-1185">Reference proteome</keyword>
<dbReference type="Proteomes" id="UP000826195">
    <property type="component" value="Unassembled WGS sequence"/>
</dbReference>
<protein>
    <recommendedName>
        <fullName evidence="5">HAT C-terminal dimerisation domain-containing protein</fullName>
    </recommendedName>
</protein>
<feature type="domain" description="HAT C-terminal dimerisation" evidence="1">
    <location>
        <begin position="282"/>
        <end position="325"/>
    </location>
</feature>
<organism evidence="3 4">
    <name type="scientific">Cotesia glomerata</name>
    <name type="common">Lepidopteran parasitic wasp</name>
    <name type="synonym">Apanteles glomeratus</name>
    <dbReference type="NCBI Taxonomy" id="32391"/>
    <lineage>
        <taxon>Eukaryota</taxon>
        <taxon>Metazoa</taxon>
        <taxon>Ecdysozoa</taxon>
        <taxon>Arthropoda</taxon>
        <taxon>Hexapoda</taxon>
        <taxon>Insecta</taxon>
        <taxon>Pterygota</taxon>
        <taxon>Neoptera</taxon>
        <taxon>Endopterygota</taxon>
        <taxon>Hymenoptera</taxon>
        <taxon>Apocrita</taxon>
        <taxon>Ichneumonoidea</taxon>
        <taxon>Braconidae</taxon>
        <taxon>Microgastrinae</taxon>
        <taxon>Cotesia</taxon>
    </lineage>
</organism>
<evidence type="ECO:0000259" key="2">
    <source>
        <dbReference type="Pfam" id="PF14291"/>
    </source>
</evidence>
<feature type="non-terminal residue" evidence="3">
    <location>
        <position position="1"/>
    </location>
</feature>
<dbReference type="EMBL" id="JAHXZJ010002610">
    <property type="protein sequence ID" value="KAH0537980.1"/>
    <property type="molecule type" value="Genomic_DNA"/>
</dbReference>
<dbReference type="SUPFAM" id="SSF53098">
    <property type="entry name" value="Ribonuclease H-like"/>
    <property type="match status" value="1"/>
</dbReference>
<evidence type="ECO:0008006" key="5">
    <source>
        <dbReference type="Google" id="ProtNLM"/>
    </source>
</evidence>
<dbReference type="Pfam" id="PF14291">
    <property type="entry name" value="DUF4371"/>
    <property type="match status" value="1"/>
</dbReference>
<dbReference type="AlphaFoldDB" id="A0AAV7HXH7"/>
<proteinExistence type="predicted"/>
<dbReference type="PANTHER" id="PTHR37162">
    <property type="entry name" value="HAT FAMILY DIMERISATION DOMAINCONTAINING PROTEIN-RELATED"/>
    <property type="match status" value="1"/>
</dbReference>
<feature type="domain" description="DUF4371" evidence="2">
    <location>
        <begin position="118"/>
        <end position="218"/>
    </location>
</feature>
<dbReference type="InterPro" id="IPR012337">
    <property type="entry name" value="RNaseH-like_sf"/>
</dbReference>
<sequence>WLCKAPEDLKLSGQGEAYCKWCRVTLHAHKHDLKVHCSRKTHQHKATSLTSKKQRKLTDTGITTKLESKTKIADIKLGLHIAAHSSTKSIDHLSELLKSLGKGSDLEKLRLHWTKASKIILNVISPGMLKELIEDIDDEDYSIILDESTDVSTVKYMAYCVRYFSKKLKKIVTTFLGFNEVGKATAVELHKNFHDFISSVGLKLEKLISIGTDGASNLCARRIFAPAFLRHETTNTDNAMLHLADINAVKKALEKTVGNFGNSLLPLDSIDFVWNLRDASGNQSFKELASFAIRALSLPISNADVERVFSVMSIVKMKLRNRMLLPMLVALIRIRIYMSVHGHC</sequence>
<name>A0AAV7HXH7_COTGL</name>
<dbReference type="InterPro" id="IPR008906">
    <property type="entry name" value="HATC_C_dom"/>
</dbReference>
<accession>A0AAV7HXH7</accession>
<gene>
    <name evidence="3" type="ORF">KQX54_002558</name>
</gene>
<reference evidence="3 4" key="1">
    <citation type="journal article" date="2021" name="J. Hered.">
        <title>A chromosome-level genome assembly of the parasitoid wasp, Cotesia glomerata (Hymenoptera: Braconidae).</title>
        <authorList>
            <person name="Pinto B.J."/>
            <person name="Weis J.J."/>
            <person name="Gamble T."/>
            <person name="Ode P.J."/>
            <person name="Paul R."/>
            <person name="Zaspel J.M."/>
        </authorList>
    </citation>
    <scope>NUCLEOTIDE SEQUENCE [LARGE SCALE GENOMIC DNA]</scope>
    <source>
        <strain evidence="3">CgM1</strain>
    </source>
</reference>
<evidence type="ECO:0000313" key="3">
    <source>
        <dbReference type="EMBL" id="KAH0537980.1"/>
    </source>
</evidence>